<gene>
    <name evidence="1" type="ORF">CR513_14210</name>
</gene>
<evidence type="ECO:0000313" key="1">
    <source>
        <dbReference type="EMBL" id="RDY02340.1"/>
    </source>
</evidence>
<dbReference type="Proteomes" id="UP000257109">
    <property type="component" value="Unassembled WGS sequence"/>
</dbReference>
<reference evidence="1" key="1">
    <citation type="submission" date="2018-05" db="EMBL/GenBank/DDBJ databases">
        <title>Draft genome of Mucuna pruriens seed.</title>
        <authorList>
            <person name="Nnadi N.E."/>
            <person name="Vos R."/>
            <person name="Hasami M.H."/>
            <person name="Devisetty U.K."/>
            <person name="Aguiy J.C."/>
        </authorList>
    </citation>
    <scope>NUCLEOTIDE SEQUENCE [LARGE SCALE GENOMIC DNA]</scope>
    <source>
        <strain evidence="1">JCA_2017</strain>
    </source>
</reference>
<sequence length="257" mass="30022">MLKSVGIMLAITAYHDYEIWKMNVKISFLNGKFFEDVYMTQVEGFITLGDARKVPVRQLGFTKNEYEPYVYKTTYYLSKMIFLPYKMLRNDRLLRCFNMHKSKKGLLLMSHDVLYALSMMSKYQSNPRKTSSKWLLDASFQTNKDDFRSHFIFMFCLNGGFVSWKSSKQEIVTNSTIDVEKGESGNPLLSLEDLIDLYCDNNKEIAQAKEPRSHQQSKHILRLFHLIREIIDKEDVKICKVLIVDNVVNPLTKPLAQ</sequence>
<accession>A0A371HHU6</accession>
<dbReference type="AlphaFoldDB" id="A0A371HHU6"/>
<organism evidence="1 2">
    <name type="scientific">Mucuna pruriens</name>
    <name type="common">Velvet bean</name>
    <name type="synonym">Dolichos pruriens</name>
    <dbReference type="NCBI Taxonomy" id="157652"/>
    <lineage>
        <taxon>Eukaryota</taxon>
        <taxon>Viridiplantae</taxon>
        <taxon>Streptophyta</taxon>
        <taxon>Embryophyta</taxon>
        <taxon>Tracheophyta</taxon>
        <taxon>Spermatophyta</taxon>
        <taxon>Magnoliopsida</taxon>
        <taxon>eudicotyledons</taxon>
        <taxon>Gunneridae</taxon>
        <taxon>Pentapetalae</taxon>
        <taxon>rosids</taxon>
        <taxon>fabids</taxon>
        <taxon>Fabales</taxon>
        <taxon>Fabaceae</taxon>
        <taxon>Papilionoideae</taxon>
        <taxon>50 kb inversion clade</taxon>
        <taxon>NPAAA clade</taxon>
        <taxon>indigoferoid/millettioid clade</taxon>
        <taxon>Phaseoleae</taxon>
        <taxon>Mucuna</taxon>
    </lineage>
</organism>
<evidence type="ECO:0000313" key="2">
    <source>
        <dbReference type="Proteomes" id="UP000257109"/>
    </source>
</evidence>
<feature type="non-terminal residue" evidence="1">
    <location>
        <position position="1"/>
    </location>
</feature>
<evidence type="ECO:0008006" key="3">
    <source>
        <dbReference type="Google" id="ProtNLM"/>
    </source>
</evidence>
<keyword evidence="2" id="KW-1185">Reference proteome</keyword>
<dbReference type="EMBL" id="QJKJ01002555">
    <property type="protein sequence ID" value="RDY02340.1"/>
    <property type="molecule type" value="Genomic_DNA"/>
</dbReference>
<dbReference type="STRING" id="157652.A0A371HHU6"/>
<dbReference type="OrthoDB" id="418757at2759"/>
<comment type="caution">
    <text evidence="1">The sequence shown here is derived from an EMBL/GenBank/DDBJ whole genome shotgun (WGS) entry which is preliminary data.</text>
</comment>
<name>A0A371HHU6_MUCPR</name>
<protein>
    <recommendedName>
        <fullName evidence="3">Reverse transcriptase Ty1/copia-type domain-containing protein</fullName>
    </recommendedName>
</protein>
<proteinExistence type="predicted"/>
<dbReference type="CDD" id="cd09272">
    <property type="entry name" value="RNase_HI_RT_Ty1"/>
    <property type="match status" value="1"/>
</dbReference>